<dbReference type="PANTHER" id="PTHR10434">
    <property type="entry name" value="1-ACYL-SN-GLYCEROL-3-PHOSPHATE ACYLTRANSFERASE"/>
    <property type="match status" value="1"/>
</dbReference>
<dbReference type="GO" id="GO:0003841">
    <property type="term" value="F:1-acylglycerol-3-phosphate O-acyltransferase activity"/>
    <property type="evidence" value="ECO:0007669"/>
    <property type="project" value="TreeGrafter"/>
</dbReference>
<evidence type="ECO:0000259" key="6">
    <source>
        <dbReference type="SMART" id="SM00563"/>
    </source>
</evidence>
<dbReference type="EMBL" id="QPGB01000002">
    <property type="protein sequence ID" value="RCS58519.1"/>
    <property type="molecule type" value="Genomic_DNA"/>
</dbReference>
<evidence type="ECO:0000313" key="7">
    <source>
        <dbReference type="EMBL" id="RCS58519.1"/>
    </source>
</evidence>
<evidence type="ECO:0000256" key="2">
    <source>
        <dbReference type="ARBA" id="ARBA00022516"/>
    </source>
</evidence>
<keyword evidence="3 7" id="KW-0808">Transferase</keyword>
<comment type="caution">
    <text evidence="7">The sequence shown here is derived from an EMBL/GenBank/DDBJ whole genome shotgun (WGS) entry which is preliminary data.</text>
</comment>
<dbReference type="OrthoDB" id="9806880at2"/>
<keyword evidence="2" id="KW-0444">Lipid biosynthesis</keyword>
<evidence type="ECO:0000256" key="3">
    <source>
        <dbReference type="ARBA" id="ARBA00022679"/>
    </source>
</evidence>
<dbReference type="SUPFAM" id="SSF69593">
    <property type="entry name" value="Glycerol-3-phosphate (1)-acyltransferase"/>
    <property type="match status" value="1"/>
</dbReference>
<dbReference type="Proteomes" id="UP000252357">
    <property type="component" value="Unassembled WGS sequence"/>
</dbReference>
<sequence length="258" mass="28609">MRIFLRRLSGLTQLLGLLMLGLFLVTFGFPLLPESARLSLVRWWSRHILRIFSIRLQVNHPEALPPGGALLVLNHISWIDIYVLNSFRPVYFIAKADIARWPVIGYLCARTGTIFIERGKRHAVRAVNEKTRHLLQQGARIACFPEGTTTNGMHLLPFHANLLQPALDAGVPLVPVALRYFNAQGQLAKAVDYSGQITMWQTMCAMWGAASQGGLTARLDVLPPFASASSRHELAHAAQEAIVAQTGFVVHEPTKPHA</sequence>
<evidence type="ECO:0000256" key="1">
    <source>
        <dbReference type="ARBA" id="ARBA00005189"/>
    </source>
</evidence>
<dbReference type="Pfam" id="PF01553">
    <property type="entry name" value="Acyltransferase"/>
    <property type="match status" value="1"/>
</dbReference>
<accession>A0A368L4L6</accession>
<keyword evidence="5 7" id="KW-0012">Acyltransferase</keyword>
<comment type="pathway">
    <text evidence="1">Lipid metabolism.</text>
</comment>
<protein>
    <submittedName>
        <fullName evidence="7">1-acyl-sn-glycerol-3-phosphate acyltransferase</fullName>
    </submittedName>
</protein>
<proteinExistence type="predicted"/>
<dbReference type="InterPro" id="IPR002123">
    <property type="entry name" value="Plipid/glycerol_acylTrfase"/>
</dbReference>
<dbReference type="GO" id="GO:0006654">
    <property type="term" value="P:phosphatidic acid biosynthetic process"/>
    <property type="evidence" value="ECO:0007669"/>
    <property type="project" value="TreeGrafter"/>
</dbReference>
<keyword evidence="8" id="KW-1185">Reference proteome</keyword>
<dbReference type="PANTHER" id="PTHR10434:SF64">
    <property type="entry name" value="1-ACYL-SN-GLYCEROL-3-PHOSPHATE ACYLTRANSFERASE-RELATED"/>
    <property type="match status" value="1"/>
</dbReference>
<dbReference type="SMART" id="SM00563">
    <property type="entry name" value="PlsC"/>
    <property type="match status" value="1"/>
</dbReference>
<gene>
    <name evidence="7" type="ORF">DU000_06850</name>
</gene>
<reference evidence="7 8" key="1">
    <citation type="journal article" date="2018" name="Int. J. Syst. Evol. Microbiol.">
        <title>Parvibium lacunae gen. nov., sp. nov., a new member of the family Alcaligenaceae isolated from a freshwater pond.</title>
        <authorList>
            <person name="Chen W.M."/>
            <person name="Xie P.B."/>
            <person name="Hsu M.Y."/>
            <person name="Sheu S.Y."/>
        </authorList>
    </citation>
    <scope>NUCLEOTIDE SEQUENCE [LARGE SCALE GENOMIC DNA]</scope>
    <source>
        <strain evidence="7 8">KMB9</strain>
    </source>
</reference>
<dbReference type="RefSeq" id="WP_114402603.1">
    <property type="nucleotide sequence ID" value="NZ_QPGB01000002.1"/>
</dbReference>
<dbReference type="CDD" id="cd07989">
    <property type="entry name" value="LPLAT_AGPAT-like"/>
    <property type="match status" value="1"/>
</dbReference>
<organism evidence="7 8">
    <name type="scientific">Parvibium lacunae</name>
    <dbReference type="NCBI Taxonomy" id="1888893"/>
    <lineage>
        <taxon>Bacteria</taxon>
        <taxon>Pseudomonadati</taxon>
        <taxon>Pseudomonadota</taxon>
        <taxon>Betaproteobacteria</taxon>
        <taxon>Burkholderiales</taxon>
        <taxon>Alcaligenaceae</taxon>
        <taxon>Parvibium</taxon>
    </lineage>
</organism>
<name>A0A368L4L6_9BURK</name>
<dbReference type="AlphaFoldDB" id="A0A368L4L6"/>
<evidence type="ECO:0000313" key="8">
    <source>
        <dbReference type="Proteomes" id="UP000252357"/>
    </source>
</evidence>
<keyword evidence="4" id="KW-0443">Lipid metabolism</keyword>
<evidence type="ECO:0000256" key="4">
    <source>
        <dbReference type="ARBA" id="ARBA00023098"/>
    </source>
</evidence>
<evidence type="ECO:0000256" key="5">
    <source>
        <dbReference type="ARBA" id="ARBA00023315"/>
    </source>
</evidence>
<feature type="domain" description="Phospholipid/glycerol acyltransferase" evidence="6">
    <location>
        <begin position="69"/>
        <end position="181"/>
    </location>
</feature>